<dbReference type="InterPro" id="IPR036804">
    <property type="entry name" value="CheR_N_sf"/>
</dbReference>
<dbReference type="InterPro" id="IPR026024">
    <property type="entry name" value="Chemotaxis_MeTrfase_CheR"/>
</dbReference>
<dbReference type="InterPro" id="IPR000780">
    <property type="entry name" value="CheR_MeTrfase"/>
</dbReference>
<dbReference type="InterPro" id="IPR022642">
    <property type="entry name" value="CheR_C"/>
</dbReference>
<dbReference type="PANTHER" id="PTHR24422:SF26">
    <property type="entry name" value="CHEMOTAXIS PROTEIN METHYLTRANSFERASE"/>
    <property type="match status" value="1"/>
</dbReference>
<feature type="domain" description="CheR-type methyltransferase" evidence="6">
    <location>
        <begin position="1"/>
        <end position="269"/>
    </location>
</feature>
<evidence type="ECO:0000256" key="1">
    <source>
        <dbReference type="ARBA" id="ARBA00001541"/>
    </source>
</evidence>
<dbReference type="GO" id="GO:0008983">
    <property type="term" value="F:protein-glutamate O-methyltransferase activity"/>
    <property type="evidence" value="ECO:0007669"/>
    <property type="project" value="UniProtKB-EC"/>
</dbReference>
<dbReference type="InterPro" id="IPR029063">
    <property type="entry name" value="SAM-dependent_MTases_sf"/>
</dbReference>
<comment type="function">
    <text evidence="5">Methylation of the membrane-bound methyl-accepting chemotaxis proteins (MCP) to form gamma-glutamyl methyl ester residues in MCP.</text>
</comment>
<dbReference type="PIRSF" id="PIRSF000410">
    <property type="entry name" value="CheR"/>
    <property type="match status" value="1"/>
</dbReference>
<accession>A0ABT9SHC9</accession>
<comment type="caution">
    <text evidence="7">The sequence shown here is derived from an EMBL/GenBank/DDBJ whole genome shotgun (WGS) entry which is preliminary data.</text>
</comment>
<dbReference type="Pfam" id="PF03705">
    <property type="entry name" value="CheR_N"/>
    <property type="match status" value="1"/>
</dbReference>
<evidence type="ECO:0000256" key="4">
    <source>
        <dbReference type="ARBA" id="ARBA00022691"/>
    </source>
</evidence>
<evidence type="ECO:0000256" key="5">
    <source>
        <dbReference type="PIRNR" id="PIRNR000410"/>
    </source>
</evidence>
<keyword evidence="3 5" id="KW-0808">Transferase</keyword>
<proteinExistence type="predicted"/>
<dbReference type="InterPro" id="IPR050903">
    <property type="entry name" value="Bact_Chemotaxis_MeTrfase"/>
</dbReference>
<protein>
    <recommendedName>
        <fullName evidence="5">Chemotaxis protein methyltransferase</fullName>
        <ecNumber evidence="5">2.1.1.80</ecNumber>
    </recommendedName>
</protein>
<sequence>MHSTIDTISDREFEDFQRFIFDAAGITLSAGKKALVCGRLAKRIQAHQLKDYGSYLKLLQSAQDPLEVQTAIDLLTTNETYFFREAKHFDVLRKVALAHAGRSPLRVWSAACSSGEEAYSIAMVLADCLPGRAFEVVGTDISTRMVAKACRGHYSEQRAQQIPATYLKRFCLQGQGEQAGTLLVDRTLRAQVSFMHANLNDTLPALGSFDVIFLRNVMIYFSAETKRQVVARVLSLLKPGGYFFIGHSESLNEITSLVQPLMPSIYQRP</sequence>
<dbReference type="InterPro" id="IPR022641">
    <property type="entry name" value="CheR_N"/>
</dbReference>
<reference evidence="7 8" key="1">
    <citation type="submission" date="2023-07" db="EMBL/GenBank/DDBJ databases">
        <title>Sorghum-associated microbial communities from plants grown in Nebraska, USA.</title>
        <authorList>
            <person name="Schachtman D."/>
        </authorList>
    </citation>
    <scope>NUCLEOTIDE SEQUENCE [LARGE SCALE GENOMIC DNA]</scope>
    <source>
        <strain evidence="7 8">DS1607</strain>
    </source>
</reference>
<evidence type="ECO:0000313" key="7">
    <source>
        <dbReference type="EMBL" id="MDP9902797.1"/>
    </source>
</evidence>
<dbReference type="RefSeq" id="WP_307692533.1">
    <property type="nucleotide sequence ID" value="NZ_JAUSRO010000022.1"/>
</dbReference>
<gene>
    <name evidence="7" type="ORF">J2W36_005075</name>
</gene>
<dbReference type="GO" id="GO:0032259">
    <property type="term" value="P:methylation"/>
    <property type="evidence" value="ECO:0007669"/>
    <property type="project" value="UniProtKB-KW"/>
</dbReference>
<dbReference type="SMART" id="SM00138">
    <property type="entry name" value="MeTrc"/>
    <property type="match status" value="1"/>
</dbReference>
<keyword evidence="2 5" id="KW-0489">Methyltransferase</keyword>
<dbReference type="PANTHER" id="PTHR24422">
    <property type="entry name" value="CHEMOTAXIS PROTEIN METHYLTRANSFERASE"/>
    <property type="match status" value="1"/>
</dbReference>
<dbReference type="PROSITE" id="PS50123">
    <property type="entry name" value="CHER"/>
    <property type="match status" value="1"/>
</dbReference>
<dbReference type="Proteomes" id="UP001226867">
    <property type="component" value="Unassembled WGS sequence"/>
</dbReference>
<evidence type="ECO:0000256" key="2">
    <source>
        <dbReference type="ARBA" id="ARBA00022603"/>
    </source>
</evidence>
<dbReference type="EC" id="2.1.1.80" evidence="5"/>
<comment type="catalytic activity">
    <reaction evidence="1 5">
        <text>L-glutamyl-[protein] + S-adenosyl-L-methionine = [protein]-L-glutamate 5-O-methyl ester + S-adenosyl-L-homocysteine</text>
        <dbReference type="Rhea" id="RHEA:24452"/>
        <dbReference type="Rhea" id="RHEA-COMP:10208"/>
        <dbReference type="Rhea" id="RHEA-COMP:10311"/>
        <dbReference type="ChEBI" id="CHEBI:29973"/>
        <dbReference type="ChEBI" id="CHEBI:57856"/>
        <dbReference type="ChEBI" id="CHEBI:59789"/>
        <dbReference type="ChEBI" id="CHEBI:82795"/>
        <dbReference type="EC" id="2.1.1.80"/>
    </reaction>
</comment>
<name>A0ABT9SHC9_9BURK</name>
<dbReference type="CDD" id="cd02440">
    <property type="entry name" value="AdoMet_MTases"/>
    <property type="match status" value="1"/>
</dbReference>
<dbReference type="Gene3D" id="1.10.155.10">
    <property type="entry name" value="Chemotaxis receptor methyltransferase CheR, N-terminal domain"/>
    <property type="match status" value="1"/>
</dbReference>
<dbReference type="SUPFAM" id="SSF47757">
    <property type="entry name" value="Chemotaxis receptor methyltransferase CheR, N-terminal domain"/>
    <property type="match status" value="1"/>
</dbReference>
<dbReference type="Gene3D" id="3.40.50.150">
    <property type="entry name" value="Vaccinia Virus protein VP39"/>
    <property type="match status" value="1"/>
</dbReference>
<dbReference type="SUPFAM" id="SSF53335">
    <property type="entry name" value="S-adenosyl-L-methionine-dependent methyltransferases"/>
    <property type="match status" value="1"/>
</dbReference>
<keyword evidence="8" id="KW-1185">Reference proteome</keyword>
<dbReference type="EMBL" id="JAUSRO010000022">
    <property type="protein sequence ID" value="MDP9902797.1"/>
    <property type="molecule type" value="Genomic_DNA"/>
</dbReference>
<keyword evidence="4 5" id="KW-0949">S-adenosyl-L-methionine</keyword>
<dbReference type="Pfam" id="PF01739">
    <property type="entry name" value="CheR"/>
    <property type="match status" value="1"/>
</dbReference>
<evidence type="ECO:0000259" key="6">
    <source>
        <dbReference type="PROSITE" id="PS50123"/>
    </source>
</evidence>
<evidence type="ECO:0000256" key="3">
    <source>
        <dbReference type="ARBA" id="ARBA00022679"/>
    </source>
</evidence>
<evidence type="ECO:0000313" key="8">
    <source>
        <dbReference type="Proteomes" id="UP001226867"/>
    </source>
</evidence>
<dbReference type="PRINTS" id="PR00996">
    <property type="entry name" value="CHERMTFRASE"/>
</dbReference>
<organism evidence="7 8">
    <name type="scientific">Variovorax ginsengisoli</name>
    <dbReference type="NCBI Taxonomy" id="363844"/>
    <lineage>
        <taxon>Bacteria</taxon>
        <taxon>Pseudomonadati</taxon>
        <taxon>Pseudomonadota</taxon>
        <taxon>Betaproteobacteria</taxon>
        <taxon>Burkholderiales</taxon>
        <taxon>Comamonadaceae</taxon>
        <taxon>Variovorax</taxon>
    </lineage>
</organism>